<dbReference type="InterPro" id="IPR039421">
    <property type="entry name" value="Type_1_exporter"/>
</dbReference>
<evidence type="ECO:0000259" key="6">
    <source>
        <dbReference type="PROSITE" id="PS50893"/>
    </source>
</evidence>
<keyword evidence="2 5" id="KW-0812">Transmembrane</keyword>
<feature type="transmembrane region" description="Helical" evidence="5">
    <location>
        <begin position="152"/>
        <end position="170"/>
    </location>
</feature>
<dbReference type="GO" id="GO:0005886">
    <property type="term" value="C:plasma membrane"/>
    <property type="evidence" value="ECO:0007669"/>
    <property type="project" value="TreeGrafter"/>
</dbReference>
<evidence type="ECO:0000256" key="2">
    <source>
        <dbReference type="ARBA" id="ARBA00022692"/>
    </source>
</evidence>
<dbReference type="Gene3D" id="3.40.50.300">
    <property type="entry name" value="P-loop containing nucleotide triphosphate hydrolases"/>
    <property type="match status" value="1"/>
</dbReference>
<dbReference type="RefSeq" id="XP_002910972.1">
    <property type="nucleotide sequence ID" value="XM_002910926.1"/>
</dbReference>
<dbReference type="InterPro" id="IPR036640">
    <property type="entry name" value="ABC1_TM_sf"/>
</dbReference>
<proteinExistence type="predicted"/>
<dbReference type="SUPFAM" id="SSF52540">
    <property type="entry name" value="P-loop containing nucleoside triphosphate hydrolases"/>
    <property type="match status" value="1"/>
</dbReference>
<dbReference type="Proteomes" id="UP000001861">
    <property type="component" value="Unassembled WGS sequence"/>
</dbReference>
<keyword evidence="7" id="KW-0067">ATP-binding</keyword>
<evidence type="ECO:0000256" key="3">
    <source>
        <dbReference type="ARBA" id="ARBA00022989"/>
    </source>
</evidence>
<organism evidence="7 8">
    <name type="scientific">Coprinopsis cinerea (strain Okayama-7 / 130 / ATCC MYA-4618 / FGSC 9003)</name>
    <name type="common">Inky cap fungus</name>
    <name type="synonym">Hormographiella aspergillata</name>
    <dbReference type="NCBI Taxonomy" id="240176"/>
    <lineage>
        <taxon>Eukaryota</taxon>
        <taxon>Fungi</taxon>
        <taxon>Dikarya</taxon>
        <taxon>Basidiomycota</taxon>
        <taxon>Agaricomycotina</taxon>
        <taxon>Agaricomycetes</taxon>
        <taxon>Agaricomycetidae</taxon>
        <taxon>Agaricales</taxon>
        <taxon>Agaricineae</taxon>
        <taxon>Psathyrellaceae</taxon>
        <taxon>Coprinopsis</taxon>
    </lineage>
</organism>
<dbReference type="PANTHER" id="PTHR24222:SF76">
    <property type="entry name" value="MYCOBACTIN IMPORT ATP-BINDING_PERMEASE PROTEIN IRTB"/>
    <property type="match status" value="1"/>
</dbReference>
<feature type="transmembrane region" description="Helical" evidence="5">
    <location>
        <begin position="43"/>
        <end position="63"/>
    </location>
</feature>
<dbReference type="HOGENOM" id="CLU_000604_84_3_1"/>
<evidence type="ECO:0000256" key="5">
    <source>
        <dbReference type="SAM" id="Phobius"/>
    </source>
</evidence>
<accession>D6RN94</accession>
<dbReference type="OrthoDB" id="6500128at2759"/>
<dbReference type="GO" id="GO:0042626">
    <property type="term" value="F:ATPase-coupled transmembrane transporter activity"/>
    <property type="evidence" value="ECO:0007669"/>
    <property type="project" value="TreeGrafter"/>
</dbReference>
<dbReference type="InterPro" id="IPR003439">
    <property type="entry name" value="ABC_transporter-like_ATP-bd"/>
</dbReference>
<dbReference type="InterPro" id="IPR027417">
    <property type="entry name" value="P-loop_NTPase"/>
</dbReference>
<dbReference type="SUPFAM" id="SSF90123">
    <property type="entry name" value="ABC transporter transmembrane region"/>
    <property type="match status" value="1"/>
</dbReference>
<dbReference type="GeneID" id="9379001"/>
<dbReference type="Pfam" id="PF00005">
    <property type="entry name" value="ABC_tran"/>
    <property type="match status" value="1"/>
</dbReference>
<keyword evidence="4 5" id="KW-0472">Membrane</keyword>
<comment type="caution">
    <text evidence="7">The sequence shown here is derived from an EMBL/GenBank/DDBJ whole genome shotgun (WGS) entry which is preliminary data.</text>
</comment>
<evidence type="ECO:0000256" key="1">
    <source>
        <dbReference type="ARBA" id="ARBA00004141"/>
    </source>
</evidence>
<dbReference type="eggNOG" id="KOG0055">
    <property type="taxonomic scope" value="Eukaryota"/>
</dbReference>
<evidence type="ECO:0000313" key="7">
    <source>
        <dbReference type="EMBL" id="EFI27478.1"/>
    </source>
</evidence>
<keyword evidence="7" id="KW-0547">Nucleotide-binding</keyword>
<dbReference type="PROSITE" id="PS50893">
    <property type="entry name" value="ABC_TRANSPORTER_2"/>
    <property type="match status" value="1"/>
</dbReference>
<dbReference type="EMBL" id="AACS02000006">
    <property type="protein sequence ID" value="EFI27478.1"/>
    <property type="molecule type" value="Genomic_DNA"/>
</dbReference>
<dbReference type="PANTHER" id="PTHR24222">
    <property type="entry name" value="ABC TRANSPORTER B FAMILY"/>
    <property type="match status" value="1"/>
</dbReference>
<name>D6RN94_COPC7</name>
<keyword evidence="8" id="KW-1185">Reference proteome</keyword>
<protein>
    <submittedName>
        <fullName evidence="7">Lipid A export ATP-binding/permease msbA</fullName>
    </submittedName>
</protein>
<evidence type="ECO:0000256" key="4">
    <source>
        <dbReference type="ARBA" id="ARBA00023136"/>
    </source>
</evidence>
<feature type="domain" description="ABC transporter" evidence="6">
    <location>
        <begin position="191"/>
        <end position="455"/>
    </location>
</feature>
<comment type="subcellular location">
    <subcellularLocation>
        <location evidence="1">Membrane</location>
        <topology evidence="1">Multi-pass membrane protein</topology>
    </subcellularLocation>
</comment>
<reference evidence="7 8" key="1">
    <citation type="journal article" date="2010" name="Proc. Natl. Acad. Sci. U.S.A.">
        <title>Insights into evolution of multicellular fungi from the assembled chromosomes of the mushroom Coprinopsis cinerea (Coprinus cinereus).</title>
        <authorList>
            <person name="Stajich J.E."/>
            <person name="Wilke S.K."/>
            <person name="Ahren D."/>
            <person name="Au C.H."/>
            <person name="Birren B.W."/>
            <person name="Borodovsky M."/>
            <person name="Burns C."/>
            <person name="Canback B."/>
            <person name="Casselton L.A."/>
            <person name="Cheng C.K."/>
            <person name="Deng J."/>
            <person name="Dietrich F.S."/>
            <person name="Fargo D.C."/>
            <person name="Farman M.L."/>
            <person name="Gathman A.C."/>
            <person name="Goldberg J."/>
            <person name="Guigo R."/>
            <person name="Hoegger P.J."/>
            <person name="Hooker J.B."/>
            <person name="Huggins A."/>
            <person name="James T.Y."/>
            <person name="Kamada T."/>
            <person name="Kilaru S."/>
            <person name="Kodira C."/>
            <person name="Kues U."/>
            <person name="Kupfer D."/>
            <person name="Kwan H.S."/>
            <person name="Lomsadze A."/>
            <person name="Li W."/>
            <person name="Lilly W.W."/>
            <person name="Ma L.J."/>
            <person name="Mackey A.J."/>
            <person name="Manning G."/>
            <person name="Martin F."/>
            <person name="Muraguchi H."/>
            <person name="Natvig D.O."/>
            <person name="Palmerini H."/>
            <person name="Ramesh M.A."/>
            <person name="Rehmeyer C.J."/>
            <person name="Roe B.A."/>
            <person name="Shenoy N."/>
            <person name="Stanke M."/>
            <person name="Ter-Hovhannisyan V."/>
            <person name="Tunlid A."/>
            <person name="Velagapudi R."/>
            <person name="Vision T.J."/>
            <person name="Zeng Q."/>
            <person name="Zolan M.E."/>
            <person name="Pukkila P.J."/>
        </authorList>
    </citation>
    <scope>NUCLEOTIDE SEQUENCE [LARGE SCALE GENOMIC DNA]</scope>
    <source>
        <strain evidence="8">Okayama-7 / 130 / ATCC MYA-4618 / FGSC 9003</strain>
    </source>
</reference>
<dbReference type="VEuPathDB" id="FungiDB:CC1G_15513"/>
<keyword evidence="3 5" id="KW-1133">Transmembrane helix</keyword>
<dbReference type="InParanoid" id="D6RN94"/>
<dbReference type="Gene3D" id="1.20.1560.10">
    <property type="entry name" value="ABC transporter type 1, transmembrane domain"/>
    <property type="match status" value="1"/>
</dbReference>
<dbReference type="GO" id="GO:0016887">
    <property type="term" value="F:ATP hydrolysis activity"/>
    <property type="evidence" value="ECO:0007669"/>
    <property type="project" value="InterPro"/>
</dbReference>
<dbReference type="KEGG" id="cci:CC1G_15513"/>
<evidence type="ECO:0000313" key="8">
    <source>
        <dbReference type="Proteomes" id="UP000001861"/>
    </source>
</evidence>
<dbReference type="AlphaFoldDB" id="D6RN94"/>
<sequence>MFVCRSAPSVFVRSTSKPFSVKISRTSTTLDLDKLLPVFRPTLVALTVSFVAAFVTDFILAYAQSWRIAPAMSSILPCMTIAGDVMKKFISAQVIGTVRTAAQAFGTQRILSGQYDNHVNKALTVDLKSASWHGSGLAFFLINQGQATARSFVNVFLAILIGSISLTLLAPEIQALTHGCGAAAKLYETIDRVPDIDSYDEGGLKPETVIDEITIENIFFAYPSRPTVQTATLVSASGSGKSTSISLIERFYDPNEGAVKLAGSDLKDLNLRCLRSQIGLVSQEPTLFATTIRGNVAHGLIGTKWEKTSEEEQFKLIKDACVKANAGGFKSPNGHDTMIGERGFLLSGGQKQRHVAIFVPPNDIAEVMLDLFPRLTNVKELEIRSPPIAPHKAVIEIMIAREGNAKIFGIPRPDQTLAMPALKVLILKSDYRWIHLGLGRSTKKLVIERPLTALQWDHLLNYLDGIWTGIGVNPWLAVTDLTITINWFVWNAPKWLGKLGNNLVNITQLTIFQKWCPIPDFISKMASDSTMFPRLEQLNLNPGQFQYLSCTKETAEQMKKM</sequence>
<dbReference type="GO" id="GO:0005524">
    <property type="term" value="F:ATP binding"/>
    <property type="evidence" value="ECO:0007669"/>
    <property type="project" value="UniProtKB-KW"/>
</dbReference>
<gene>
    <name evidence="7" type="ORF">CC1G_15513</name>
</gene>